<evidence type="ECO:0000313" key="4">
    <source>
        <dbReference type="EMBL" id="CAL4795907.1"/>
    </source>
</evidence>
<dbReference type="CDD" id="cd06257">
    <property type="entry name" value="DnaJ"/>
    <property type="match status" value="1"/>
</dbReference>
<accession>A0A9P1DF73</accession>
<reference evidence="3" key="1">
    <citation type="submission" date="2022-10" db="EMBL/GenBank/DDBJ databases">
        <authorList>
            <person name="Chen Y."/>
            <person name="Dougan E. K."/>
            <person name="Chan C."/>
            <person name="Rhodes N."/>
            <person name="Thang M."/>
        </authorList>
    </citation>
    <scope>NUCLEOTIDE SEQUENCE</scope>
</reference>
<evidence type="ECO:0000256" key="1">
    <source>
        <dbReference type="SAM" id="MobiDB-lite"/>
    </source>
</evidence>
<feature type="compositionally biased region" description="Basic residues" evidence="1">
    <location>
        <begin position="295"/>
        <end position="309"/>
    </location>
</feature>
<dbReference type="Pfam" id="PF00226">
    <property type="entry name" value="DnaJ"/>
    <property type="match status" value="1"/>
</dbReference>
<dbReference type="EMBL" id="CAMXCT020004334">
    <property type="protein sequence ID" value="CAL1161970.1"/>
    <property type="molecule type" value="Genomic_DNA"/>
</dbReference>
<evidence type="ECO:0000313" key="5">
    <source>
        <dbReference type="Proteomes" id="UP001152797"/>
    </source>
</evidence>
<feature type="compositionally biased region" description="Basic and acidic residues" evidence="1">
    <location>
        <begin position="257"/>
        <end position="268"/>
    </location>
</feature>
<evidence type="ECO:0000259" key="2">
    <source>
        <dbReference type="PROSITE" id="PS50076"/>
    </source>
</evidence>
<dbReference type="SUPFAM" id="SSF46565">
    <property type="entry name" value="Chaperone J-domain"/>
    <property type="match status" value="1"/>
</dbReference>
<dbReference type="OrthoDB" id="10250354at2759"/>
<gene>
    <name evidence="3" type="ORF">C1SCF055_LOCUS34021</name>
</gene>
<sequence length="429" mass="47718">MDISMGKYYVFTVVALKRQKGDNVHVVKEYTERLIKALGTEIAGFSLQSTLSTPAYKNLNPIGSQLMRGTGTIMIDVIMIDLIAAKNPVLASGSLQGELGYALQVEEYWNPEKHEFARRSWPLDCNLESVSDDSSYKPSPLSTPRSMSNVASESDMDLEAEPRHTFEASDGADGAFRCAWIAGCQGFARRVVKLPRSARKDKESDHWSVLGVSPGASPSEVRTAFRAKARTVHPDAAGGDTERFHALSQAYAKAMKFKESNEETDSKAARSSKPARSQAAPEEKKEPTLEDFLQWRRRQQSRHAARRAGRAATQTTPRSSSRGPATRSPHASRKLRQGRLQDALRQAENPELEAAWLREVDMESLRMERSKKRSAKSKRSSAPTMMNDERVGYRSVRSPSGTVTVPIFQSKEGARYYMSPFTSKRVAIP</sequence>
<protein>
    <recommendedName>
        <fullName evidence="2">J domain-containing protein</fullName>
    </recommendedName>
</protein>
<dbReference type="InterPro" id="IPR036869">
    <property type="entry name" value="J_dom_sf"/>
</dbReference>
<feature type="region of interest" description="Disordered" evidence="1">
    <location>
        <begin position="132"/>
        <end position="154"/>
    </location>
</feature>
<proteinExistence type="predicted"/>
<dbReference type="InterPro" id="IPR001623">
    <property type="entry name" value="DnaJ_domain"/>
</dbReference>
<dbReference type="AlphaFoldDB" id="A0A9P1DF73"/>
<name>A0A9P1DF73_9DINO</name>
<dbReference type="EMBL" id="CAMXCT010004334">
    <property type="protein sequence ID" value="CAI4008595.1"/>
    <property type="molecule type" value="Genomic_DNA"/>
</dbReference>
<dbReference type="Proteomes" id="UP001152797">
    <property type="component" value="Unassembled WGS sequence"/>
</dbReference>
<dbReference type="Gene3D" id="1.10.287.110">
    <property type="entry name" value="DnaJ domain"/>
    <property type="match status" value="1"/>
</dbReference>
<comment type="caution">
    <text evidence="3">The sequence shown here is derived from an EMBL/GenBank/DDBJ whole genome shotgun (WGS) entry which is preliminary data.</text>
</comment>
<dbReference type="EMBL" id="CAMXCT030004334">
    <property type="protein sequence ID" value="CAL4795907.1"/>
    <property type="molecule type" value="Genomic_DNA"/>
</dbReference>
<evidence type="ECO:0000313" key="3">
    <source>
        <dbReference type="EMBL" id="CAI4008595.1"/>
    </source>
</evidence>
<organism evidence="3">
    <name type="scientific">Cladocopium goreaui</name>
    <dbReference type="NCBI Taxonomy" id="2562237"/>
    <lineage>
        <taxon>Eukaryota</taxon>
        <taxon>Sar</taxon>
        <taxon>Alveolata</taxon>
        <taxon>Dinophyceae</taxon>
        <taxon>Suessiales</taxon>
        <taxon>Symbiodiniaceae</taxon>
        <taxon>Cladocopium</taxon>
    </lineage>
</organism>
<keyword evidence="5" id="KW-1185">Reference proteome</keyword>
<dbReference type="SMART" id="SM00271">
    <property type="entry name" value="DnaJ"/>
    <property type="match status" value="1"/>
</dbReference>
<reference evidence="4 5" key="2">
    <citation type="submission" date="2024-05" db="EMBL/GenBank/DDBJ databases">
        <authorList>
            <person name="Chen Y."/>
            <person name="Shah S."/>
            <person name="Dougan E. K."/>
            <person name="Thang M."/>
            <person name="Chan C."/>
        </authorList>
    </citation>
    <scope>NUCLEOTIDE SEQUENCE [LARGE SCALE GENOMIC DNA]</scope>
</reference>
<feature type="compositionally biased region" description="Low complexity" evidence="1">
    <location>
        <begin position="269"/>
        <end position="280"/>
    </location>
</feature>
<dbReference type="PROSITE" id="PS50076">
    <property type="entry name" value="DNAJ_2"/>
    <property type="match status" value="1"/>
</dbReference>
<feature type="compositionally biased region" description="Polar residues" evidence="1">
    <location>
        <begin position="132"/>
        <end position="152"/>
    </location>
</feature>
<feature type="region of interest" description="Disordered" evidence="1">
    <location>
        <begin position="257"/>
        <end position="346"/>
    </location>
</feature>
<feature type="domain" description="J" evidence="2">
    <location>
        <begin position="205"/>
        <end position="268"/>
    </location>
</feature>